<reference evidence="3" key="1">
    <citation type="submission" date="2015-07" db="EMBL/GenBank/DDBJ databases">
        <title>Near-Complete Genome Sequence of the Cellulolytic Bacterium Bacteroides (Pseudobacteroides) cellulosolvens ATCC 35603.</title>
        <authorList>
            <person name="Dassa B."/>
            <person name="Utturkar S.M."/>
            <person name="Klingeman D.M."/>
            <person name="Hurt R.A."/>
            <person name="Keller M."/>
            <person name="Xu J."/>
            <person name="Reddy Y.H.K."/>
            <person name="Borovok I."/>
            <person name="Grinberg I.R."/>
            <person name="Lamed R."/>
            <person name="Zhivin O."/>
            <person name="Bayer E.A."/>
            <person name="Brown S.D."/>
        </authorList>
    </citation>
    <scope>NUCLEOTIDE SEQUENCE [LARGE SCALE GENOMIC DNA]</scope>
    <source>
        <strain evidence="3">DSM 2933</strain>
    </source>
</reference>
<name>A0A0L6JLS4_9FIRM</name>
<organism evidence="2 3">
    <name type="scientific">Pseudobacteroides cellulosolvens ATCC 35603 = DSM 2933</name>
    <dbReference type="NCBI Taxonomy" id="398512"/>
    <lineage>
        <taxon>Bacteria</taxon>
        <taxon>Bacillati</taxon>
        <taxon>Bacillota</taxon>
        <taxon>Clostridia</taxon>
        <taxon>Eubacteriales</taxon>
        <taxon>Oscillospiraceae</taxon>
        <taxon>Pseudobacteroides</taxon>
    </lineage>
</organism>
<comment type="caution">
    <text evidence="2">The sequence shown here is derived from an EMBL/GenBank/DDBJ whole genome shotgun (WGS) entry which is preliminary data.</text>
</comment>
<keyword evidence="1" id="KW-1133">Transmembrane helix</keyword>
<sequence>MNSTLKRAILGIYFVVVIIFTMAIMFLTVMPDSFESISTYISSNLLTNNVFQCIVFFGGLGILAVSVILLLSGTNDDTEKRTISKKTEIGEIKVSLNSIESIALAATKRLSGIKEAKAYVYKGMEGVTVVIKAVVLSDVNIPILSEDIQVKVKKTVEDTSGIRVIEVKVIVDNIFVGYNKNRVE</sequence>
<dbReference type="AlphaFoldDB" id="A0A0L6JLS4"/>
<keyword evidence="1" id="KW-0472">Membrane</keyword>
<dbReference type="EMBL" id="LGTC01000001">
    <property type="protein sequence ID" value="KNY26771.1"/>
    <property type="molecule type" value="Genomic_DNA"/>
</dbReference>
<keyword evidence="3" id="KW-1185">Reference proteome</keyword>
<proteinExistence type="predicted"/>
<feature type="transmembrane region" description="Helical" evidence="1">
    <location>
        <begin position="12"/>
        <end position="29"/>
    </location>
</feature>
<accession>A0A0L6JLS4</accession>
<dbReference type="NCBIfam" id="NF033218">
    <property type="entry name" value="anchor_AmaP"/>
    <property type="match status" value="1"/>
</dbReference>
<evidence type="ECO:0008006" key="4">
    <source>
        <dbReference type="Google" id="ProtNLM"/>
    </source>
</evidence>
<keyword evidence="1" id="KW-0812">Transmembrane</keyword>
<dbReference type="eggNOG" id="COG1302">
    <property type="taxonomic scope" value="Bacteria"/>
</dbReference>
<evidence type="ECO:0000256" key="1">
    <source>
        <dbReference type="SAM" id="Phobius"/>
    </source>
</evidence>
<dbReference type="RefSeq" id="WP_036946935.1">
    <property type="nucleotide sequence ID" value="NZ_KN050764.1"/>
</dbReference>
<dbReference type="OrthoDB" id="1716040at2"/>
<protein>
    <recommendedName>
        <fullName evidence="4">Alkaline shock response membrane anchor protein AmaP</fullName>
    </recommendedName>
</protein>
<evidence type="ECO:0000313" key="3">
    <source>
        <dbReference type="Proteomes" id="UP000036923"/>
    </source>
</evidence>
<evidence type="ECO:0000313" key="2">
    <source>
        <dbReference type="EMBL" id="KNY26771.1"/>
    </source>
</evidence>
<gene>
    <name evidence="2" type="ORF">Bccel_2036</name>
</gene>
<dbReference type="Proteomes" id="UP000036923">
    <property type="component" value="Unassembled WGS sequence"/>
</dbReference>
<feature type="transmembrane region" description="Helical" evidence="1">
    <location>
        <begin position="49"/>
        <end position="71"/>
    </location>
</feature>
<dbReference type="STRING" id="398512.Bccel_2036"/>